<gene>
    <name evidence="2" type="ORF">GCM10009560_30250</name>
</gene>
<dbReference type="EMBL" id="BAAAHQ010000013">
    <property type="protein sequence ID" value="GAA0927600.1"/>
    <property type="molecule type" value="Genomic_DNA"/>
</dbReference>
<organism evidence="2 3">
    <name type="scientific">Nonomuraea longicatena</name>
    <dbReference type="NCBI Taxonomy" id="83682"/>
    <lineage>
        <taxon>Bacteria</taxon>
        <taxon>Bacillati</taxon>
        <taxon>Actinomycetota</taxon>
        <taxon>Actinomycetes</taxon>
        <taxon>Streptosporangiales</taxon>
        <taxon>Streptosporangiaceae</taxon>
        <taxon>Nonomuraea</taxon>
    </lineage>
</organism>
<proteinExistence type="predicted"/>
<evidence type="ECO:0000313" key="3">
    <source>
        <dbReference type="Proteomes" id="UP001501578"/>
    </source>
</evidence>
<accession>A0ABP3ZV15</accession>
<feature type="region of interest" description="Disordered" evidence="1">
    <location>
        <begin position="52"/>
        <end position="116"/>
    </location>
</feature>
<name>A0ABP3ZV15_9ACTN</name>
<evidence type="ECO:0000256" key="1">
    <source>
        <dbReference type="SAM" id="MobiDB-lite"/>
    </source>
</evidence>
<dbReference type="Proteomes" id="UP001501578">
    <property type="component" value="Unassembled WGS sequence"/>
</dbReference>
<sequence>MIGFDHRGTDRSNPIMCSLDLIAEMRNPLIADEAAFAHWQAFNERLREDCRKHTGPLLPDRPGGPAQGRALPGRADPRHRHPRHRRTPARLSRSPAPDVVARDARGRPSLATWRLE</sequence>
<reference evidence="3" key="1">
    <citation type="journal article" date="2019" name="Int. J. Syst. Evol. Microbiol.">
        <title>The Global Catalogue of Microorganisms (GCM) 10K type strain sequencing project: providing services to taxonomists for standard genome sequencing and annotation.</title>
        <authorList>
            <consortium name="The Broad Institute Genomics Platform"/>
            <consortium name="The Broad Institute Genome Sequencing Center for Infectious Disease"/>
            <person name="Wu L."/>
            <person name="Ma J."/>
        </authorList>
    </citation>
    <scope>NUCLEOTIDE SEQUENCE [LARGE SCALE GENOMIC DNA]</scope>
    <source>
        <strain evidence="3">JCM 11136</strain>
    </source>
</reference>
<dbReference type="RefSeq" id="WP_343950472.1">
    <property type="nucleotide sequence ID" value="NZ_BAAAHQ010000013.1"/>
</dbReference>
<feature type="compositionally biased region" description="Basic residues" evidence="1">
    <location>
        <begin position="77"/>
        <end position="88"/>
    </location>
</feature>
<comment type="caution">
    <text evidence="2">The sequence shown here is derived from an EMBL/GenBank/DDBJ whole genome shotgun (WGS) entry which is preliminary data.</text>
</comment>
<evidence type="ECO:0000313" key="2">
    <source>
        <dbReference type="EMBL" id="GAA0927600.1"/>
    </source>
</evidence>
<keyword evidence="3" id="KW-1185">Reference proteome</keyword>
<protein>
    <submittedName>
        <fullName evidence="2">Uncharacterized protein</fullName>
    </submittedName>
</protein>